<reference evidence="6" key="1">
    <citation type="submission" date="2018-06" db="EMBL/GenBank/DDBJ databases">
        <title>Description of Blautia argi sp. nov., a new anaerobic isolated from dog feces.</title>
        <authorList>
            <person name="Chang Y.-H."/>
            <person name="Paek J."/>
            <person name="Shin Y."/>
        </authorList>
    </citation>
    <scope>NUCLEOTIDE SEQUENCE [LARGE SCALE GENOMIC DNA]</scope>
    <source>
        <strain evidence="6">KCTC 15426</strain>
    </source>
</reference>
<accession>A0A2Z4UCR8</accession>
<keyword evidence="6" id="KW-1185">Reference proteome</keyword>
<dbReference type="Gene3D" id="1.10.443.10">
    <property type="entry name" value="Intergrase catalytic core"/>
    <property type="match status" value="1"/>
</dbReference>
<dbReference type="OrthoDB" id="9803188at2"/>
<dbReference type="KEGG" id="blau:DQQ01_12735"/>
<dbReference type="InterPro" id="IPR011010">
    <property type="entry name" value="DNA_brk_join_enz"/>
</dbReference>
<sequence>MFQLAVIFVPIFSAQNERKMKMWIEETKSGKFKFTEQYMDYMTGKKKRVSVTLPKNTAATRKNAASILVRMIEEKQSAPKQNSNITLGELVEEYLRHQELILKASSYRSTYYLCNAILKIFDKDIKVSNITPIFLRETLVRTGKPNGYLNNIRNRMVAIFHWGYDNDYLADISFVSKFKLFKDKTQREKIEDKFLEPNELDILLKGFKSRKWELLTRFLTLSGLRIGEALALESQDIDFSRHVIHITKTIFPAFKSIDTPKTLSSVRDVYIQPELEKICRDIMLFIKQEGLFRGYRTKLFLCNTKGDYVSYLVYCNVLKQTSMKSLGRKITPHVLRHTHASLLMANGMSTDAISRRLGHENSEITRRVYLHVTEKLKEQEQEQMKKIHLIG</sequence>
<comment type="similarity">
    <text evidence="1">Belongs to the 'phage' integrase family.</text>
</comment>
<dbReference type="InterPro" id="IPR010998">
    <property type="entry name" value="Integrase_recombinase_N"/>
</dbReference>
<dbReference type="EMBL" id="CP030280">
    <property type="protein sequence ID" value="AWY98865.1"/>
    <property type="molecule type" value="Genomic_DNA"/>
</dbReference>
<dbReference type="SUPFAM" id="SSF56349">
    <property type="entry name" value="DNA breaking-rejoining enzymes"/>
    <property type="match status" value="1"/>
</dbReference>
<dbReference type="InterPro" id="IPR050090">
    <property type="entry name" value="Tyrosine_recombinase_XerCD"/>
</dbReference>
<keyword evidence="3" id="KW-0233">DNA recombination</keyword>
<keyword evidence="2" id="KW-0238">DNA-binding</keyword>
<dbReference type="InterPro" id="IPR013762">
    <property type="entry name" value="Integrase-like_cat_sf"/>
</dbReference>
<dbReference type="AlphaFoldDB" id="A0A2Z4UCR8"/>
<dbReference type="InterPro" id="IPR002104">
    <property type="entry name" value="Integrase_catalytic"/>
</dbReference>
<dbReference type="Gene3D" id="1.10.150.130">
    <property type="match status" value="1"/>
</dbReference>
<proteinExistence type="inferred from homology"/>
<evidence type="ECO:0000256" key="1">
    <source>
        <dbReference type="ARBA" id="ARBA00008857"/>
    </source>
</evidence>
<evidence type="ECO:0000256" key="2">
    <source>
        <dbReference type="ARBA" id="ARBA00023125"/>
    </source>
</evidence>
<dbReference type="GO" id="GO:0003677">
    <property type="term" value="F:DNA binding"/>
    <property type="evidence" value="ECO:0007669"/>
    <property type="project" value="UniProtKB-KW"/>
</dbReference>
<evidence type="ECO:0000313" key="5">
    <source>
        <dbReference type="EMBL" id="AWY98865.1"/>
    </source>
</evidence>
<dbReference type="Pfam" id="PF00589">
    <property type="entry name" value="Phage_integrase"/>
    <property type="match status" value="1"/>
</dbReference>
<dbReference type="CDD" id="cd01189">
    <property type="entry name" value="INT_ICEBs1_C_like"/>
    <property type="match status" value="1"/>
</dbReference>
<gene>
    <name evidence="5" type="ORF">DQQ01_12735</name>
</gene>
<protein>
    <recommendedName>
        <fullName evidence="4">Tyr recombinase domain-containing protein</fullName>
    </recommendedName>
</protein>
<dbReference type="GO" id="GO:0015074">
    <property type="term" value="P:DNA integration"/>
    <property type="evidence" value="ECO:0007669"/>
    <property type="project" value="UniProtKB-KW"/>
</dbReference>
<evidence type="ECO:0000313" key="6">
    <source>
        <dbReference type="Proteomes" id="UP000250003"/>
    </source>
</evidence>
<dbReference type="PANTHER" id="PTHR30349:SF64">
    <property type="entry name" value="PROPHAGE INTEGRASE INTD-RELATED"/>
    <property type="match status" value="1"/>
</dbReference>
<dbReference type="PANTHER" id="PTHR30349">
    <property type="entry name" value="PHAGE INTEGRASE-RELATED"/>
    <property type="match status" value="1"/>
</dbReference>
<organism evidence="5 6">
    <name type="scientific">Blautia argi</name>
    <dbReference type="NCBI Taxonomy" id="1912897"/>
    <lineage>
        <taxon>Bacteria</taxon>
        <taxon>Bacillati</taxon>
        <taxon>Bacillota</taxon>
        <taxon>Clostridia</taxon>
        <taxon>Lachnospirales</taxon>
        <taxon>Lachnospiraceae</taxon>
        <taxon>Blautia</taxon>
    </lineage>
</organism>
<dbReference type="GO" id="GO:0006310">
    <property type="term" value="P:DNA recombination"/>
    <property type="evidence" value="ECO:0007669"/>
    <property type="project" value="UniProtKB-KW"/>
</dbReference>
<dbReference type="PROSITE" id="PS51898">
    <property type="entry name" value="TYR_RECOMBINASE"/>
    <property type="match status" value="1"/>
</dbReference>
<name>A0A2Z4UCR8_9FIRM</name>
<evidence type="ECO:0000259" key="4">
    <source>
        <dbReference type="PROSITE" id="PS51898"/>
    </source>
</evidence>
<dbReference type="Proteomes" id="UP000250003">
    <property type="component" value="Chromosome"/>
</dbReference>
<feature type="domain" description="Tyr recombinase" evidence="4">
    <location>
        <begin position="190"/>
        <end position="382"/>
    </location>
</feature>
<evidence type="ECO:0000256" key="3">
    <source>
        <dbReference type="ARBA" id="ARBA00023172"/>
    </source>
</evidence>